<proteinExistence type="predicted"/>
<organism evidence="1 2">
    <name type="scientific">Dimargaris cristalligena</name>
    <dbReference type="NCBI Taxonomy" id="215637"/>
    <lineage>
        <taxon>Eukaryota</taxon>
        <taxon>Fungi</taxon>
        <taxon>Fungi incertae sedis</taxon>
        <taxon>Zoopagomycota</taxon>
        <taxon>Kickxellomycotina</taxon>
        <taxon>Dimargaritomycetes</taxon>
        <taxon>Dimargaritales</taxon>
        <taxon>Dimargaritaceae</taxon>
        <taxon>Dimargaris</taxon>
    </lineage>
</organism>
<protein>
    <submittedName>
        <fullName evidence="1">Uncharacterized protein</fullName>
    </submittedName>
</protein>
<dbReference type="Proteomes" id="UP000268162">
    <property type="component" value="Unassembled WGS sequence"/>
</dbReference>
<name>A0A4P9ZTD1_9FUNG</name>
<dbReference type="AlphaFoldDB" id="A0A4P9ZTD1"/>
<sequence length="388" mass="44023">MVFPANNLSIILTKKLVSEWEATTAQSELILSNQADWNRFAVALNLLTPLETWDVYLSKIATLLVGQLSYSDIYRLQTFGTASITQFIRAQAYLRFCQVNLANPYMTQNQRTSIDLAQLAPVDVYREFPLVARASADTLLGLFRLLTAVKKPLGVKDPVMTDTLQHLDLQPISIYSGVSHFLPDIIQRTITAGLWWLQRTGQTAEFDRFFNQAKGYLFGEVDRHSVSGGHYWPRLAIWLVDHFERYVQFGMVMATFDQNPAGRIGGLEKHLVDLEPMLPWAGSGLQERRTQFIAALSELKLTRPLAYFRTIWPGINYDQGNYVFNYPLPGNYLRLDNEGHLHVAVPSARLLDPSLLPNATSSNALIAEWNLKDYPFVKHMHEMATAQS</sequence>
<evidence type="ECO:0000313" key="2">
    <source>
        <dbReference type="Proteomes" id="UP000268162"/>
    </source>
</evidence>
<dbReference type="EMBL" id="ML002597">
    <property type="protein sequence ID" value="RKP36773.1"/>
    <property type="molecule type" value="Genomic_DNA"/>
</dbReference>
<accession>A0A4P9ZTD1</accession>
<keyword evidence="2" id="KW-1185">Reference proteome</keyword>
<evidence type="ECO:0000313" key="1">
    <source>
        <dbReference type="EMBL" id="RKP36773.1"/>
    </source>
</evidence>
<reference evidence="2" key="1">
    <citation type="journal article" date="2018" name="Nat. Microbiol.">
        <title>Leveraging single-cell genomics to expand the fungal tree of life.</title>
        <authorList>
            <person name="Ahrendt S.R."/>
            <person name="Quandt C.A."/>
            <person name="Ciobanu D."/>
            <person name="Clum A."/>
            <person name="Salamov A."/>
            <person name="Andreopoulos B."/>
            <person name="Cheng J.F."/>
            <person name="Woyke T."/>
            <person name="Pelin A."/>
            <person name="Henrissat B."/>
            <person name="Reynolds N.K."/>
            <person name="Benny G.L."/>
            <person name="Smith M.E."/>
            <person name="James T.Y."/>
            <person name="Grigoriev I.V."/>
        </authorList>
    </citation>
    <scope>NUCLEOTIDE SEQUENCE [LARGE SCALE GENOMIC DNA]</scope>
    <source>
        <strain evidence="2">RSA 468</strain>
    </source>
</reference>
<gene>
    <name evidence="1" type="ORF">BJ085DRAFT_28017</name>
</gene>